<evidence type="ECO:0000313" key="1">
    <source>
        <dbReference type="EMBL" id="WIV60657.1"/>
    </source>
</evidence>
<reference evidence="1 2" key="1">
    <citation type="submission" date="2023-06" db="EMBL/GenBank/DDBJ databases">
        <authorList>
            <person name="Oyuntsetseg B."/>
            <person name="Kim S.B."/>
        </authorList>
    </citation>
    <scope>NUCLEOTIDE SEQUENCE [LARGE SCALE GENOMIC DNA]</scope>
    <source>
        <strain evidence="1 2">2-2</strain>
    </source>
</reference>
<dbReference type="Proteomes" id="UP001227101">
    <property type="component" value="Chromosome"/>
</dbReference>
<organism evidence="1 2">
    <name type="scientific">Amycolatopsis nalaikhensis</name>
    <dbReference type="NCBI Taxonomy" id="715472"/>
    <lineage>
        <taxon>Bacteria</taxon>
        <taxon>Bacillati</taxon>
        <taxon>Actinomycetota</taxon>
        <taxon>Actinomycetes</taxon>
        <taxon>Pseudonocardiales</taxon>
        <taxon>Pseudonocardiaceae</taxon>
        <taxon>Amycolatopsis</taxon>
    </lineage>
</organism>
<protein>
    <submittedName>
        <fullName evidence="1">DUF4192 domain-containing protein</fullName>
    </submittedName>
</protein>
<dbReference type="EMBL" id="CP127173">
    <property type="protein sequence ID" value="WIV60657.1"/>
    <property type="molecule type" value="Genomic_DNA"/>
</dbReference>
<keyword evidence="2" id="KW-1185">Reference proteome</keyword>
<dbReference type="Pfam" id="PF13830">
    <property type="entry name" value="DUF4192"/>
    <property type="match status" value="1"/>
</dbReference>
<proteinExistence type="predicted"/>
<accession>A0ABY8XZ17</accession>
<name>A0ABY8XZ17_9PSEU</name>
<gene>
    <name evidence="1" type="ORF">QP939_19625</name>
</gene>
<sequence>MHAHADLICFTPASFFTTTFSQLVQLSLTFVGTYLGCWLGLKLIGFLGELGDAVVERVRANSAHDAGRRRQAHTAGTVTAFRAGVLRAAAAPAHHPTLRRYLVRFPMPAAIYLTDADLLAAIPATLGYVPADSLVLVAAIDRGDGTARMGPITRFDLDTVVRHPGYVVAHLQQVLSEKPVMRLIGAVVHDNTDTGDLPYRPQLATFVQWLHDCGFTNIELLHLPGFAPGVTWSCYDMESHTGTLTDPVTSPVTTHVITEGNRIYVSRDEFLRQFLPTPADTRDRVAALADPITDEVEREELADDRPRLRQRLDRIDDAVSAATGGYVPTDENVIADLLAALSNLRLRGIHLTQATAERASAAHALWLHLWRHAPERYAPEMAALAATTAYLRHDGISAAAIFAKDPRPTQLSKLIRAMHRNGIDPATVDPDFFTISQELRAELTTSTPDF</sequence>
<evidence type="ECO:0000313" key="2">
    <source>
        <dbReference type="Proteomes" id="UP001227101"/>
    </source>
</evidence>
<dbReference type="InterPro" id="IPR025447">
    <property type="entry name" value="DUF4192"/>
</dbReference>
<dbReference type="RefSeq" id="WP_285458249.1">
    <property type="nucleotide sequence ID" value="NZ_CP127173.1"/>
</dbReference>